<sequence>MNKKSTILIVGASGYVGSQLIPQLLQQGHIVIACARNIDYLLDRVTEHPNLQCHFLDLEDSDSILPLMKDCDIAYFLVHGMSHGHDFLDYEVSLAENFKIAAEQSYLSKIIYLSALQPEGYQSQHLLARKKTGELLRSTGIPTIEINSGIIIGTGSAAFEIMTDFVNHFPVLICPVWINSQANPIAIENLNYYLIQCINYPLTKSITFEAGGPETVSYQTLFHLIAKRNHRSIKIIPTRFISPSFAGLWLGVVTSVPSDLGRALLAGIDHDLIADNSVIERAFPQPLLSLSDAINRAQETNEETIKTEIWGFDPSALKRWKSDYGYYPKQAGASFTTTASPQQLWTVIERLGSKEGYFFANALWRTREWLDPLLGGSFPIRRRPESGKVQLGDHIDSWKVIRCEENKFLSLLFGMTAPGLGRLEFSIKEIDEGHRQLDVRAWWHPKGFWGLMYWFAMFPAHLFIFKGMVKAICKKAEAEELKE</sequence>
<dbReference type="KEGG" id="awd:AWOD_I_0861"/>
<dbReference type="SUPFAM" id="SSF51735">
    <property type="entry name" value="NAD(P)-binding Rossmann-fold domains"/>
    <property type="match status" value="1"/>
</dbReference>
<feature type="transmembrane region" description="Helical" evidence="1">
    <location>
        <begin position="447"/>
        <end position="465"/>
    </location>
</feature>
<dbReference type="GO" id="GO:0044877">
    <property type="term" value="F:protein-containing complex binding"/>
    <property type="evidence" value="ECO:0007669"/>
    <property type="project" value="TreeGrafter"/>
</dbReference>
<dbReference type="STRING" id="80852.AWOD_I_0861"/>
<dbReference type="PANTHER" id="PTHR12126">
    <property type="entry name" value="NADH-UBIQUINONE OXIDOREDUCTASE 39 KDA SUBUNIT-RELATED"/>
    <property type="match status" value="1"/>
</dbReference>
<gene>
    <name evidence="3" type="ORF">AWOD_I_0861</name>
</gene>
<dbReference type="Pfam" id="PF11066">
    <property type="entry name" value="DUF2867"/>
    <property type="match status" value="1"/>
</dbReference>
<keyword evidence="4" id="KW-1185">Reference proteome</keyword>
<dbReference type="PANTHER" id="PTHR12126:SF11">
    <property type="entry name" value="NADH DEHYDROGENASE [UBIQUINONE] 1 ALPHA SUBCOMPLEX SUBUNIT 9, MITOCHONDRIAL"/>
    <property type="match status" value="1"/>
</dbReference>
<evidence type="ECO:0000256" key="1">
    <source>
        <dbReference type="SAM" id="Phobius"/>
    </source>
</evidence>
<organism evidence="3 4">
    <name type="scientific">Aliivibrio wodanis</name>
    <dbReference type="NCBI Taxonomy" id="80852"/>
    <lineage>
        <taxon>Bacteria</taxon>
        <taxon>Pseudomonadati</taxon>
        <taxon>Pseudomonadota</taxon>
        <taxon>Gammaproteobacteria</taxon>
        <taxon>Vibrionales</taxon>
        <taxon>Vibrionaceae</taxon>
        <taxon>Aliivibrio</taxon>
    </lineage>
</organism>
<dbReference type="PROSITE" id="PS51257">
    <property type="entry name" value="PROKAR_LIPOPROTEIN"/>
    <property type="match status" value="1"/>
</dbReference>
<dbReference type="InterPro" id="IPR036291">
    <property type="entry name" value="NAD(P)-bd_dom_sf"/>
</dbReference>
<dbReference type="Gene3D" id="3.40.50.720">
    <property type="entry name" value="NAD(P)-binding Rossmann-like Domain"/>
    <property type="match status" value="1"/>
</dbReference>
<reference evidence="4" key="1">
    <citation type="submission" date="2014-09" db="EMBL/GenBank/DDBJ databases">
        <authorList>
            <person name="Hjerde E."/>
        </authorList>
    </citation>
    <scope>NUCLEOTIDE SEQUENCE [LARGE SCALE GENOMIC DNA]</scope>
    <source>
        <strain evidence="4">06/09/139</strain>
    </source>
</reference>
<evidence type="ECO:0000259" key="2">
    <source>
        <dbReference type="Pfam" id="PF13460"/>
    </source>
</evidence>
<protein>
    <submittedName>
        <fullName evidence="3">Putative NAD dependent epimerase</fullName>
    </submittedName>
</protein>
<keyword evidence="1" id="KW-0812">Transmembrane</keyword>
<dbReference type="AlphaFoldDB" id="A0A090KH81"/>
<keyword evidence="1" id="KW-1133">Transmembrane helix</keyword>
<dbReference type="EMBL" id="LN554846">
    <property type="protein sequence ID" value="CED70954.1"/>
    <property type="molecule type" value="Genomic_DNA"/>
</dbReference>
<accession>A0A090KH81</accession>
<keyword evidence="1" id="KW-0472">Membrane</keyword>
<evidence type="ECO:0000313" key="4">
    <source>
        <dbReference type="Proteomes" id="UP000032427"/>
    </source>
</evidence>
<dbReference type="OrthoDB" id="9774199at2"/>
<feature type="domain" description="NAD(P)-binding" evidence="2">
    <location>
        <begin position="11"/>
        <end position="118"/>
    </location>
</feature>
<evidence type="ECO:0000313" key="3">
    <source>
        <dbReference type="EMBL" id="CED70954.1"/>
    </source>
</evidence>
<proteinExistence type="predicted"/>
<dbReference type="InterPro" id="IPR051207">
    <property type="entry name" value="ComplexI_NDUFA9_subunit"/>
</dbReference>
<dbReference type="Pfam" id="PF13460">
    <property type="entry name" value="NAD_binding_10"/>
    <property type="match status" value="1"/>
</dbReference>
<dbReference type="SUPFAM" id="SSF55961">
    <property type="entry name" value="Bet v1-like"/>
    <property type="match status" value="1"/>
</dbReference>
<dbReference type="InterPro" id="IPR021295">
    <property type="entry name" value="DUF2867"/>
</dbReference>
<dbReference type="PATRIC" id="fig|80852.17.peg.874"/>
<dbReference type="HOGENOM" id="CLU_007383_6_11_6"/>
<dbReference type="GeneID" id="28540430"/>
<dbReference type="InterPro" id="IPR016040">
    <property type="entry name" value="NAD(P)-bd_dom"/>
</dbReference>
<name>A0A090KH81_9GAMM</name>
<dbReference type="Proteomes" id="UP000032427">
    <property type="component" value="Chromosome 1"/>
</dbReference>